<dbReference type="Proteomes" id="UP001566132">
    <property type="component" value="Unassembled WGS sequence"/>
</dbReference>
<gene>
    <name evidence="1" type="ORF">ABEB36_001553</name>
</gene>
<sequence length="231" mass="27590">MGRTVKHQYDFQEDYDIWHRNFNIIMWILKIQLKRKLPKIKSFLNNRKLYTNIGSPMGSRHKTIFKFRSILFHFNRPNALQKKIKFPRTPIDSKELISILSAPKFFHKRSVFQKRRGKQTKRNLSCNSKAVNKVPVNLRKTVSSSNIKKMTQCGTRKLVLKRKREILKILNNGDIKDLKKLPAIGTKTAEKIILYRQFRGSIHKISELAQMPEFRKRWFQNFIAKNYLRFN</sequence>
<protein>
    <submittedName>
        <fullName evidence="1">Uncharacterized protein</fullName>
    </submittedName>
</protein>
<organism evidence="1 2">
    <name type="scientific">Hypothenemus hampei</name>
    <name type="common">Coffee berry borer</name>
    <dbReference type="NCBI Taxonomy" id="57062"/>
    <lineage>
        <taxon>Eukaryota</taxon>
        <taxon>Metazoa</taxon>
        <taxon>Ecdysozoa</taxon>
        <taxon>Arthropoda</taxon>
        <taxon>Hexapoda</taxon>
        <taxon>Insecta</taxon>
        <taxon>Pterygota</taxon>
        <taxon>Neoptera</taxon>
        <taxon>Endopterygota</taxon>
        <taxon>Coleoptera</taxon>
        <taxon>Polyphaga</taxon>
        <taxon>Cucujiformia</taxon>
        <taxon>Curculionidae</taxon>
        <taxon>Scolytinae</taxon>
        <taxon>Hypothenemus</taxon>
    </lineage>
</organism>
<dbReference type="EMBL" id="JBDJPC010000001">
    <property type="protein sequence ID" value="KAL1517843.1"/>
    <property type="molecule type" value="Genomic_DNA"/>
</dbReference>
<proteinExistence type="predicted"/>
<dbReference type="Gene3D" id="1.10.150.280">
    <property type="entry name" value="AF1531-like domain"/>
    <property type="match status" value="1"/>
</dbReference>
<dbReference type="SUPFAM" id="SSF47781">
    <property type="entry name" value="RuvA domain 2-like"/>
    <property type="match status" value="1"/>
</dbReference>
<evidence type="ECO:0000313" key="2">
    <source>
        <dbReference type="Proteomes" id="UP001566132"/>
    </source>
</evidence>
<comment type="caution">
    <text evidence="1">The sequence shown here is derived from an EMBL/GenBank/DDBJ whole genome shotgun (WGS) entry which is preliminary data.</text>
</comment>
<reference evidence="1 2" key="1">
    <citation type="submission" date="2024-05" db="EMBL/GenBank/DDBJ databases">
        <title>Genetic variation in Jamaican populations of the coffee berry borer (Hypothenemus hampei).</title>
        <authorList>
            <person name="Errbii M."/>
            <person name="Myrie A."/>
        </authorList>
    </citation>
    <scope>NUCLEOTIDE SEQUENCE [LARGE SCALE GENOMIC DNA]</scope>
    <source>
        <strain evidence="1">JA-Hopewell-2020-01-JO</strain>
        <tissue evidence="1">Whole body</tissue>
    </source>
</reference>
<accession>A0ABD1FEY6</accession>
<dbReference type="Pfam" id="PF12836">
    <property type="entry name" value="HHH_3"/>
    <property type="match status" value="1"/>
</dbReference>
<dbReference type="AlphaFoldDB" id="A0ABD1FEY6"/>
<name>A0ABD1FEY6_HYPHA</name>
<evidence type="ECO:0000313" key="1">
    <source>
        <dbReference type="EMBL" id="KAL1517843.1"/>
    </source>
</evidence>
<dbReference type="InterPro" id="IPR010994">
    <property type="entry name" value="RuvA_2-like"/>
</dbReference>
<keyword evidence="2" id="KW-1185">Reference proteome</keyword>